<protein>
    <submittedName>
        <fullName evidence="1">Carboxymuconolactone decarboxylase family protein</fullName>
    </submittedName>
</protein>
<dbReference type="Gene3D" id="1.20.1290.10">
    <property type="entry name" value="AhpD-like"/>
    <property type="match status" value="1"/>
</dbReference>
<dbReference type="RefSeq" id="WP_368379609.1">
    <property type="nucleotide sequence ID" value="NZ_JBFRYA010000001.1"/>
</dbReference>
<proteinExistence type="predicted"/>
<keyword evidence="2" id="KW-1185">Reference proteome</keyword>
<dbReference type="PANTHER" id="PTHR34846:SF10">
    <property type="entry name" value="CYTOPLASMIC PROTEIN"/>
    <property type="match status" value="1"/>
</dbReference>
<gene>
    <name evidence="1" type="ORF">AB4876_00030</name>
</gene>
<accession>A0ABV3U1A2</accession>
<dbReference type="EMBL" id="JBFRYA010000001">
    <property type="protein sequence ID" value="MEX1667271.1"/>
    <property type="molecule type" value="Genomic_DNA"/>
</dbReference>
<organism evidence="1 2">
    <name type="scientific">Zhongshania guokunii</name>
    <dbReference type="NCBI Taxonomy" id="641783"/>
    <lineage>
        <taxon>Bacteria</taxon>
        <taxon>Pseudomonadati</taxon>
        <taxon>Pseudomonadota</taxon>
        <taxon>Gammaproteobacteria</taxon>
        <taxon>Cellvibrionales</taxon>
        <taxon>Spongiibacteraceae</taxon>
        <taxon>Zhongshania</taxon>
    </lineage>
</organism>
<evidence type="ECO:0000313" key="1">
    <source>
        <dbReference type="EMBL" id="MEX1667271.1"/>
    </source>
</evidence>
<sequence>MSDLTPEFAHALNRGVQTGVLSTTLPFQVWAHRPEAAAAWLKLLQTLQDSALLSDRERELARLKIASISQCQACQVARKTDAVSDHDIRCLESDVSGFSQREQLAIQFAELLAIDHSALDGGFYKDLLAHFSEPELAELHLYCGLMLAGGKLTYALQAYPENRG</sequence>
<reference evidence="1 2" key="1">
    <citation type="journal article" date="2011" name="Int. J. Syst. Evol. Microbiol.">
        <title>Zhongshania antarctica gen. nov., sp. nov. and Zhongshania guokunii sp. nov., gammaproteobacteria respectively isolated from coastal attached (fast) ice and surface seawater of the Antarctic.</title>
        <authorList>
            <person name="Li H.J."/>
            <person name="Zhang X.Y."/>
            <person name="Chen C.X."/>
            <person name="Zhang Y.J."/>
            <person name="Gao Z.M."/>
            <person name="Yu Y."/>
            <person name="Chen X.L."/>
            <person name="Chen B."/>
            <person name="Zhang Y.Z."/>
        </authorList>
    </citation>
    <scope>NUCLEOTIDE SEQUENCE [LARGE SCALE GENOMIC DNA]</scope>
    <source>
        <strain evidence="1 2">ZS6-22T</strain>
    </source>
</reference>
<dbReference type="Proteomes" id="UP001557485">
    <property type="component" value="Unassembled WGS sequence"/>
</dbReference>
<dbReference type="InterPro" id="IPR029032">
    <property type="entry name" value="AhpD-like"/>
</dbReference>
<comment type="caution">
    <text evidence="1">The sequence shown here is derived from an EMBL/GenBank/DDBJ whole genome shotgun (WGS) entry which is preliminary data.</text>
</comment>
<evidence type="ECO:0000313" key="2">
    <source>
        <dbReference type="Proteomes" id="UP001557485"/>
    </source>
</evidence>
<dbReference type="PANTHER" id="PTHR34846">
    <property type="entry name" value="4-CARBOXYMUCONOLACTONE DECARBOXYLASE FAMILY PROTEIN (AFU_ORTHOLOGUE AFUA_6G11590)"/>
    <property type="match status" value="1"/>
</dbReference>
<dbReference type="SUPFAM" id="SSF69118">
    <property type="entry name" value="AhpD-like"/>
    <property type="match status" value="1"/>
</dbReference>
<name>A0ABV3U1A2_9GAMM</name>